<dbReference type="InterPro" id="IPR018643">
    <property type="entry name" value="DUF2069_membrane"/>
</dbReference>
<dbReference type="Proteomes" id="UP000601768">
    <property type="component" value="Unassembled WGS sequence"/>
</dbReference>
<feature type="transmembrane region" description="Helical" evidence="1">
    <location>
        <begin position="90"/>
        <end position="112"/>
    </location>
</feature>
<feature type="transmembrane region" description="Helical" evidence="1">
    <location>
        <begin position="36"/>
        <end position="54"/>
    </location>
</feature>
<keyword evidence="1" id="KW-0472">Membrane</keyword>
<keyword evidence="3" id="KW-1185">Reference proteome</keyword>
<sequence length="129" mass="14796">MSSKTLFFRWLALSSYIGLFAWTLIWHFVLSQPLKYSPMFLVLLWVVPLLLPAYGMIKGKPYTHAWVNFVIMFYLMHGLTAVYASQGETLYAAIEIVLSSTMFIGCCFYARLRGRELGLGLKKARDKQA</sequence>
<keyword evidence="1" id="KW-0812">Transmembrane</keyword>
<accession>A0A8J6M3C8</accession>
<feature type="transmembrane region" description="Helical" evidence="1">
    <location>
        <begin position="7"/>
        <end position="30"/>
    </location>
</feature>
<dbReference type="AlphaFoldDB" id="A0A8J6M3C8"/>
<feature type="transmembrane region" description="Helical" evidence="1">
    <location>
        <begin position="66"/>
        <end position="84"/>
    </location>
</feature>
<gene>
    <name evidence="2" type="ORF">H8B19_15835</name>
</gene>
<name>A0A8J6M3C8_9ALTE</name>
<dbReference type="RefSeq" id="WP_186507867.1">
    <property type="nucleotide sequence ID" value="NZ_JACNEP010000016.1"/>
</dbReference>
<dbReference type="EMBL" id="JACNEP010000016">
    <property type="protein sequence ID" value="MBC3767348.1"/>
    <property type="molecule type" value="Genomic_DNA"/>
</dbReference>
<dbReference type="Pfam" id="PF09842">
    <property type="entry name" value="DUF2069"/>
    <property type="match status" value="1"/>
</dbReference>
<reference evidence="2" key="2">
    <citation type="submission" date="2020-08" db="EMBL/GenBank/DDBJ databases">
        <authorList>
            <person name="Lai Q."/>
        </authorList>
    </citation>
    <scope>NUCLEOTIDE SEQUENCE</scope>
    <source>
        <strain evidence="2">S27-2</strain>
    </source>
</reference>
<protein>
    <submittedName>
        <fullName evidence="2">DUF2069 domain-containing protein</fullName>
    </submittedName>
</protein>
<reference evidence="2" key="1">
    <citation type="journal article" date="2018" name="Int. J. Syst. Evol. Microbiol.">
        <title>Neptunicella marina gen. nov., sp. nov., isolated from surface seawater.</title>
        <authorList>
            <person name="Liu X."/>
            <person name="Lai Q."/>
            <person name="Du Y."/>
            <person name="Zhang X."/>
            <person name="Liu Z."/>
            <person name="Sun F."/>
            <person name="Shao Z."/>
        </authorList>
    </citation>
    <scope>NUCLEOTIDE SEQUENCE</scope>
    <source>
        <strain evidence="2">S27-2</strain>
    </source>
</reference>
<evidence type="ECO:0000313" key="3">
    <source>
        <dbReference type="Proteomes" id="UP000601768"/>
    </source>
</evidence>
<keyword evidence="1" id="KW-1133">Transmembrane helix</keyword>
<organism evidence="2 3">
    <name type="scientific">Neptunicella marina</name>
    <dbReference type="NCBI Taxonomy" id="2125989"/>
    <lineage>
        <taxon>Bacteria</taxon>
        <taxon>Pseudomonadati</taxon>
        <taxon>Pseudomonadota</taxon>
        <taxon>Gammaproteobacteria</taxon>
        <taxon>Alteromonadales</taxon>
        <taxon>Alteromonadaceae</taxon>
        <taxon>Neptunicella</taxon>
    </lineage>
</organism>
<comment type="caution">
    <text evidence="2">The sequence shown here is derived from an EMBL/GenBank/DDBJ whole genome shotgun (WGS) entry which is preliminary data.</text>
</comment>
<proteinExistence type="predicted"/>
<evidence type="ECO:0000256" key="1">
    <source>
        <dbReference type="SAM" id="Phobius"/>
    </source>
</evidence>
<evidence type="ECO:0000313" key="2">
    <source>
        <dbReference type="EMBL" id="MBC3767348.1"/>
    </source>
</evidence>